<name>S2DFJ1_INDAL</name>
<proteinExistence type="predicted"/>
<organism evidence="3 4">
    <name type="scientific">Indibacter alkaliphilus (strain CCUG 57479 / KCTC 22604 / LW1)</name>
    <dbReference type="NCBI Taxonomy" id="1189612"/>
    <lineage>
        <taxon>Bacteria</taxon>
        <taxon>Pseudomonadati</taxon>
        <taxon>Bacteroidota</taxon>
        <taxon>Cytophagia</taxon>
        <taxon>Cytophagales</taxon>
        <taxon>Cyclobacteriaceae</taxon>
    </lineage>
</organism>
<sequence length="637" mass="71214">MNQFHEHYPVRGYKSFVEPIAHFGMGSKASDIQLSITWPDGKKQFLKVEKLNSLIELNYKDALIQEEEEGEINTFSYQEVAESLGISHNHEHLIYNDFNRQVLLPHKHSENGPGIAVGDINGDGLDDFFVSASAGFPRFAYIQNNQGMFTKKEIFTESEIDDMGCLLLDIDGDGDLDLYVVSGGSRSAEGDKPYQDRLYLNDGKGNFDKYGEGIPYTDFSGSVVTAADITGDGNFEFFIGGRVKPGQYPLPQKSLLLGFSNGSFHDLTDQMIPDLQELGMVSAALWTDFDQDGLLDLIVVGEWMPITFFKQYKTDGQPKFENISHERGPEGSTGWWNSLYPIGTDENGNPQYILGNAGINTRWQVNSNTPLIMIADDFDQNKSIDPILFTQFTDGMYPAAGRDKMVSQVPSWKNRFLAYSEYAKYDLESFFTPEQQREALTLKTETFESALLKIDSTGRFSLSPLAMEAQFAPTFGINFDYVDDKLFLIGNFYGNETETGRYDASIGNVLEANSEGKFNTNIQNTGFLVEGEGRALVNLTLANNQSLILASQHQGPIKAFKKSAPYPNQKYLKLARTDFKVSFELIDGTFKSLEFPYGAGYLSQSSRKIPIPSNCKTIQITEFDGTSRLVTPDQIQS</sequence>
<dbReference type="InterPro" id="IPR011519">
    <property type="entry name" value="UnbV_ASPIC"/>
</dbReference>
<dbReference type="PANTHER" id="PTHR16026:SF0">
    <property type="entry name" value="CARTILAGE ACIDIC PROTEIN 1"/>
    <property type="match status" value="1"/>
</dbReference>
<keyword evidence="4" id="KW-1185">Reference proteome</keyword>
<dbReference type="SUPFAM" id="SSF69318">
    <property type="entry name" value="Integrin alpha N-terminal domain"/>
    <property type="match status" value="1"/>
</dbReference>
<dbReference type="PANTHER" id="PTHR16026">
    <property type="entry name" value="CARTILAGE ACIDIC PROTEIN 1"/>
    <property type="match status" value="1"/>
</dbReference>
<protein>
    <recommendedName>
        <fullName evidence="2">ASPIC/UnbV domain-containing protein</fullName>
    </recommendedName>
</protein>
<gene>
    <name evidence="3" type="ORF">A33Q_1672</name>
</gene>
<evidence type="ECO:0000313" key="4">
    <source>
        <dbReference type="Proteomes" id="UP000006073"/>
    </source>
</evidence>
<accession>S2DFJ1</accession>
<dbReference type="InterPro" id="IPR027039">
    <property type="entry name" value="Crtac1"/>
</dbReference>
<evidence type="ECO:0000259" key="2">
    <source>
        <dbReference type="Pfam" id="PF07593"/>
    </source>
</evidence>
<dbReference type="Pfam" id="PF01839">
    <property type="entry name" value="FG-GAP"/>
    <property type="match status" value="1"/>
</dbReference>
<dbReference type="Proteomes" id="UP000006073">
    <property type="component" value="Unassembled WGS sequence"/>
</dbReference>
<evidence type="ECO:0000313" key="3">
    <source>
        <dbReference type="EMBL" id="EOZ97699.1"/>
    </source>
</evidence>
<dbReference type="Pfam" id="PF13517">
    <property type="entry name" value="FG-GAP_3"/>
    <property type="match status" value="1"/>
</dbReference>
<dbReference type="Gene3D" id="2.130.10.130">
    <property type="entry name" value="Integrin alpha, N-terminal"/>
    <property type="match status" value="1"/>
</dbReference>
<dbReference type="AlphaFoldDB" id="S2DFJ1"/>
<reference evidence="3 4" key="1">
    <citation type="journal article" date="2013" name="Genome Announc.">
        <title>Draft Genome Sequence of Indibacter alkaliphilus Strain LW1T, Isolated from Lonar Lake, a Haloalkaline Lake in the Buldana District of Maharashtra, India.</title>
        <authorList>
            <person name="Singh A."/>
            <person name="Kumar Jangir P."/>
            <person name="Sharma R."/>
            <person name="Singh A."/>
            <person name="Kumar Pinnaka A."/>
            <person name="Shivaji S."/>
        </authorList>
    </citation>
    <scope>NUCLEOTIDE SEQUENCE [LARGE SCALE GENOMIC DNA]</scope>
    <source>
        <strain evidence="4">CCUG 57479 / KCTC 22604 / LW1</strain>
    </source>
</reference>
<dbReference type="eggNOG" id="COG4888">
    <property type="taxonomic scope" value="Bacteria"/>
</dbReference>
<comment type="caution">
    <text evidence="3">The sequence shown here is derived from an EMBL/GenBank/DDBJ whole genome shotgun (WGS) entry which is preliminary data.</text>
</comment>
<keyword evidence="1" id="KW-0732">Signal</keyword>
<dbReference type="Pfam" id="PF07593">
    <property type="entry name" value="UnbV_ASPIC"/>
    <property type="match status" value="1"/>
</dbReference>
<feature type="domain" description="ASPIC/UnbV" evidence="2">
    <location>
        <begin position="3"/>
        <end position="53"/>
    </location>
</feature>
<dbReference type="EMBL" id="ALWO02000028">
    <property type="protein sequence ID" value="EOZ97699.1"/>
    <property type="molecule type" value="Genomic_DNA"/>
</dbReference>
<evidence type="ECO:0000256" key="1">
    <source>
        <dbReference type="ARBA" id="ARBA00022729"/>
    </source>
</evidence>
<dbReference type="InterPro" id="IPR028994">
    <property type="entry name" value="Integrin_alpha_N"/>
</dbReference>
<dbReference type="STRING" id="1189612.A33Q_1672"/>
<dbReference type="InterPro" id="IPR013517">
    <property type="entry name" value="FG-GAP"/>
</dbReference>
<dbReference type="OrthoDB" id="9816120at2"/>